<sequence>MLRKIRIALAALCFVLITLLFLDFTGWAQAHFGFLAKIQFLPAFLALNVLVLLGLVLTTLLLGRVYCSVVCPLGVMQDVVNRLRCMAGKRARNRFSFSRSKTIVRCAVLVVFAVCMAAGLGWLASLIAPYSAYGRMVQTLAAPVYDWVNNIFADRAAATGSYVFYRHDTVTRLPLMIVVAAATFAVVFATAWIGGRAWCNTVCPVGTVLGFLSRYSFLAPVIDTDKCVGCSLCARRCKASCIDYKAHRIDYSKCVACMDCIDNCTHNAIKYTKRRSAGLHKRAVATDKSRRRFLSAGAMLVGAAAMKAADKTADGGLAKLENKIPPKRTRPVLPPGAVSIEHFTTHCTACQLCVTACPTQILRPSTSLSRLMKPESVYENGYCRPECTRCGDVCPAGAIHPLTVERKSSTQIGHAVWTANLCFPVAKGLRCGNCARHCPVGAISMVPYNRPDGRLVYVPAVDTERCIGCGACEYVCPSRPQSAIYVDGNEVQRMV</sequence>
<name>A0AC61S8U6_9BACT</name>
<comment type="caution">
    <text evidence="1">The sequence shown here is derived from an EMBL/GenBank/DDBJ whole genome shotgun (WGS) entry which is preliminary data.</text>
</comment>
<dbReference type="Proteomes" id="UP000305401">
    <property type="component" value="Unassembled WGS sequence"/>
</dbReference>
<reference evidence="1" key="1">
    <citation type="submission" date="2019-04" db="EMBL/GenBank/DDBJ databases">
        <title>Microbes associate with the intestines of laboratory mice.</title>
        <authorList>
            <person name="Navarre W."/>
            <person name="Wong E."/>
            <person name="Huang K.C."/>
            <person name="Tropini C."/>
            <person name="Ng K."/>
            <person name="Yu B."/>
        </authorList>
    </citation>
    <scope>NUCLEOTIDE SEQUENCE</scope>
    <source>
        <strain evidence="1">NM86_A22</strain>
    </source>
</reference>
<gene>
    <name evidence="1" type="ORF">E5990_01275</name>
</gene>
<keyword evidence="2" id="KW-1185">Reference proteome</keyword>
<proteinExistence type="predicted"/>
<protein>
    <submittedName>
        <fullName evidence="1">4Fe-4S dicluster domain-containing protein</fullName>
    </submittedName>
</protein>
<evidence type="ECO:0000313" key="1">
    <source>
        <dbReference type="EMBL" id="THG55015.1"/>
    </source>
</evidence>
<accession>A0AC61S8U6</accession>
<organism evidence="1 2">
    <name type="scientific">Muribaculum caecicola</name>
    <dbReference type="NCBI Taxonomy" id="3038144"/>
    <lineage>
        <taxon>Bacteria</taxon>
        <taxon>Pseudomonadati</taxon>
        <taxon>Bacteroidota</taxon>
        <taxon>Bacteroidia</taxon>
        <taxon>Bacteroidales</taxon>
        <taxon>Muribaculaceae</taxon>
        <taxon>Muribaculum</taxon>
    </lineage>
</organism>
<dbReference type="EMBL" id="SSTG01000006">
    <property type="protein sequence ID" value="THG55015.1"/>
    <property type="molecule type" value="Genomic_DNA"/>
</dbReference>
<evidence type="ECO:0000313" key="2">
    <source>
        <dbReference type="Proteomes" id="UP000305401"/>
    </source>
</evidence>